<reference evidence="2 3" key="1">
    <citation type="journal article" date="2004" name="Nature">
        <title>Genome sequence of the ultrasmall unicellular red alga Cyanidioschyzon merolae 10D.</title>
        <authorList>
            <person name="Matsuzaki M."/>
            <person name="Misumi O."/>
            <person name="Shin-i T."/>
            <person name="Maruyama S."/>
            <person name="Takahara M."/>
            <person name="Miyagishima S."/>
            <person name="Mori T."/>
            <person name="Nishida K."/>
            <person name="Yagisawa F."/>
            <person name="Nishida K."/>
            <person name="Yoshida Y."/>
            <person name="Nishimura Y."/>
            <person name="Nakao S."/>
            <person name="Kobayashi T."/>
            <person name="Momoyama Y."/>
            <person name="Higashiyama T."/>
            <person name="Minoda A."/>
            <person name="Sano M."/>
            <person name="Nomoto H."/>
            <person name="Oishi K."/>
            <person name="Hayashi H."/>
            <person name="Ohta F."/>
            <person name="Nishizaka S."/>
            <person name="Haga S."/>
            <person name="Miura S."/>
            <person name="Morishita T."/>
            <person name="Kabeya Y."/>
            <person name="Terasawa K."/>
            <person name="Suzuki Y."/>
            <person name="Ishii Y."/>
            <person name="Asakawa S."/>
            <person name="Takano H."/>
            <person name="Ohta N."/>
            <person name="Kuroiwa H."/>
            <person name="Tanaka K."/>
            <person name="Shimizu N."/>
            <person name="Sugano S."/>
            <person name="Sato N."/>
            <person name="Nozaki H."/>
            <person name="Ogasawara N."/>
            <person name="Kohara Y."/>
            <person name="Kuroiwa T."/>
        </authorList>
    </citation>
    <scope>NUCLEOTIDE SEQUENCE [LARGE SCALE GENOMIC DNA]</scope>
    <source>
        <strain evidence="2 3">10D</strain>
    </source>
</reference>
<keyword evidence="3" id="KW-1185">Reference proteome</keyword>
<dbReference type="HOGENOM" id="CLU_853540_0_0_1"/>
<feature type="region of interest" description="Disordered" evidence="1">
    <location>
        <begin position="70"/>
        <end position="108"/>
    </location>
</feature>
<gene>
    <name evidence="2" type="ORF">CYME_CMI195C</name>
</gene>
<dbReference type="EMBL" id="AP006491">
    <property type="protein sequence ID" value="BAM80066.1"/>
    <property type="molecule type" value="Genomic_DNA"/>
</dbReference>
<evidence type="ECO:0000256" key="1">
    <source>
        <dbReference type="SAM" id="MobiDB-lite"/>
    </source>
</evidence>
<dbReference type="RefSeq" id="XP_005536352.1">
    <property type="nucleotide sequence ID" value="XM_005536295.1"/>
</dbReference>
<dbReference type="OrthoDB" id="10473339at2759"/>
<dbReference type="AlphaFoldDB" id="M1UR51"/>
<dbReference type="Proteomes" id="UP000007014">
    <property type="component" value="Chromosome 9"/>
</dbReference>
<dbReference type="KEGG" id="cme:CYME_CMI195C"/>
<sequence>MTALSAAFVGSLGPGTRIQLRCTRQQSRVPLGSGGASARSSLRAGRPRRLACCAPEASGLSEPIFQTRTSADAEHASFPNGRSVPRKESGAALPEDTGEHAGSLPASLPVDVPSLGTAPERTSYSVCPELLSSTASTFRPFTPTEAFGGLGVSWDELEPPQLGERLSIFQRVAADVGPEAWARIASAEKMDGDEDEQLATAEGFDRLRKHQLLFDFEINPCRKEEAREMLIHRMRKTRQRILYLQKEIDKLPERLEKLIAELDVCTERGDRRRRQDVLALGNRLWARHHELIDIIAREEVRMEEYLYVWGRLRCSDDSADVTQIGV</sequence>
<evidence type="ECO:0000313" key="2">
    <source>
        <dbReference type="EMBL" id="BAM80066.1"/>
    </source>
</evidence>
<evidence type="ECO:0000313" key="3">
    <source>
        <dbReference type="Proteomes" id="UP000007014"/>
    </source>
</evidence>
<name>M1UR51_CYAM1</name>
<reference evidence="2 3" key="2">
    <citation type="journal article" date="2007" name="BMC Biol.">
        <title>A 100%-complete sequence reveals unusually simple genomic features in the hot-spring red alga Cyanidioschyzon merolae.</title>
        <authorList>
            <person name="Nozaki H."/>
            <person name="Takano H."/>
            <person name="Misumi O."/>
            <person name="Terasawa K."/>
            <person name="Matsuzaki M."/>
            <person name="Maruyama S."/>
            <person name="Nishida K."/>
            <person name="Yagisawa F."/>
            <person name="Yoshida Y."/>
            <person name="Fujiwara T."/>
            <person name="Takio S."/>
            <person name="Tamura K."/>
            <person name="Chung S.J."/>
            <person name="Nakamura S."/>
            <person name="Kuroiwa H."/>
            <person name="Tanaka K."/>
            <person name="Sato N."/>
            <person name="Kuroiwa T."/>
        </authorList>
    </citation>
    <scope>NUCLEOTIDE SEQUENCE [LARGE SCALE GENOMIC DNA]</scope>
    <source>
        <strain evidence="2 3">10D</strain>
    </source>
</reference>
<organism evidence="2 3">
    <name type="scientific">Cyanidioschyzon merolae (strain NIES-3377 / 10D)</name>
    <name type="common">Unicellular red alga</name>
    <dbReference type="NCBI Taxonomy" id="280699"/>
    <lineage>
        <taxon>Eukaryota</taxon>
        <taxon>Rhodophyta</taxon>
        <taxon>Bangiophyceae</taxon>
        <taxon>Cyanidiales</taxon>
        <taxon>Cyanidiaceae</taxon>
        <taxon>Cyanidioschyzon</taxon>
    </lineage>
</organism>
<dbReference type="Gramene" id="CMI195CT">
    <property type="protein sequence ID" value="CMI195CT"/>
    <property type="gene ID" value="CMI195C"/>
</dbReference>
<proteinExistence type="predicted"/>
<dbReference type="GeneID" id="16993706"/>
<accession>M1UR51</accession>
<protein>
    <submittedName>
        <fullName evidence="2">Uncharacterized protein</fullName>
    </submittedName>
</protein>